<evidence type="ECO:0000256" key="1">
    <source>
        <dbReference type="SAM" id="SignalP"/>
    </source>
</evidence>
<evidence type="ECO:0000313" key="2">
    <source>
        <dbReference type="EMBL" id="NME28381.1"/>
    </source>
</evidence>
<organism evidence="2 3">
    <name type="scientific">Megasphaera hexanoica</name>
    <dbReference type="NCBI Taxonomy" id="1675036"/>
    <lineage>
        <taxon>Bacteria</taxon>
        <taxon>Bacillati</taxon>
        <taxon>Bacillota</taxon>
        <taxon>Negativicutes</taxon>
        <taxon>Veillonellales</taxon>
        <taxon>Veillonellaceae</taxon>
        <taxon>Megasphaera</taxon>
    </lineage>
</organism>
<proteinExistence type="predicted"/>
<name>A0A848BPX4_9FIRM</name>
<feature type="chain" id="PRO_5039475170" description="Organic solvent tolerance protein OstA" evidence="1">
    <location>
        <begin position="23"/>
        <end position="508"/>
    </location>
</feature>
<dbReference type="EMBL" id="JABAFG010000010">
    <property type="protein sequence ID" value="NME28381.1"/>
    <property type="molecule type" value="Genomic_DNA"/>
</dbReference>
<dbReference type="GO" id="GO:1990351">
    <property type="term" value="C:transporter complex"/>
    <property type="evidence" value="ECO:0007669"/>
    <property type="project" value="TreeGrafter"/>
</dbReference>
<dbReference type="InterPro" id="IPR050218">
    <property type="entry name" value="LptD"/>
</dbReference>
<keyword evidence="1" id="KW-0732">Signal</keyword>
<dbReference type="Proteomes" id="UP000591071">
    <property type="component" value="Unassembled WGS sequence"/>
</dbReference>
<dbReference type="PANTHER" id="PTHR30189:SF1">
    <property type="entry name" value="LPS-ASSEMBLY PROTEIN LPTD"/>
    <property type="match status" value="1"/>
</dbReference>
<evidence type="ECO:0008006" key="4">
    <source>
        <dbReference type="Google" id="ProtNLM"/>
    </source>
</evidence>
<dbReference type="RefSeq" id="WP_059076728.1">
    <property type="nucleotide sequence ID" value="NZ_JABAFG010000010.1"/>
</dbReference>
<evidence type="ECO:0000313" key="3">
    <source>
        <dbReference type="Proteomes" id="UP000591071"/>
    </source>
</evidence>
<comment type="caution">
    <text evidence="2">The sequence shown here is derived from an EMBL/GenBank/DDBJ whole genome shotgun (WGS) entry which is preliminary data.</text>
</comment>
<dbReference type="PANTHER" id="PTHR30189">
    <property type="entry name" value="LPS-ASSEMBLY PROTEIN"/>
    <property type="match status" value="1"/>
</dbReference>
<gene>
    <name evidence="2" type="ORF">HF872_07060</name>
</gene>
<reference evidence="2 3" key="1">
    <citation type="submission" date="2020-04" db="EMBL/GenBank/DDBJ databases">
        <authorList>
            <person name="Hitch T.C.A."/>
            <person name="Wylensek D."/>
            <person name="Clavel T."/>
        </authorList>
    </citation>
    <scope>NUCLEOTIDE SEQUENCE [LARGE SCALE GENOMIC DNA]</scope>
    <source>
        <strain evidence="2 3">Oil-RF-744-FAT-WT-6-1</strain>
    </source>
</reference>
<dbReference type="AlphaFoldDB" id="A0A848BPX4"/>
<protein>
    <recommendedName>
        <fullName evidence="4">Organic solvent tolerance protein OstA</fullName>
    </recommendedName>
</protein>
<feature type="signal peptide" evidence="1">
    <location>
        <begin position="1"/>
        <end position="22"/>
    </location>
</feature>
<sequence length="508" mass="57571">MNKRLTVAVLSALLPLSLQISAQDVPADKSSITIKNHREDVLPVARTTAGGVQAVNLDEASAAHDVVLPQQPVHMTADKLLVRGNDGFVAGRGNVDVMRGMDEIHANTIEGNTKSQVYHTSGKAVYLDSTMALETTGLTYSGTGPAASMDTVQGFIDPTTYIRGTGAEMYDGSGYVRHGLITTPHAVAKTPDYYITGDDIHIYPGEKFTAENTKLWFKNICLFTYGHYEGRLDKDRNQKPWIFSLLPRPTYNNDNGIGLRGDARFPMNRNGDLYMDVNYAVYSKEGFKPGLKVGKRTPVGTFTFGYSKEESTDNDDHIWATRWPELRYYMPRIYAGNSGIYIDGSASWGRWAEGDREGTHKGFRTELTHNPIHLWSKANLRFFTGYRKDLYSYRDAVRKDPYWGVVLNQGINSRLWTSFWYKKHNLSGYTPYRFDTIDHPRQKGFSVGYVLTPLDTIMFTFNKNLDNGNIDDRNFTWVRDLHSFIATVTYKQVDKEWEVQLISKDLDF</sequence>
<accession>A0A848BPX4</accession>
<dbReference type="GO" id="GO:0009279">
    <property type="term" value="C:cell outer membrane"/>
    <property type="evidence" value="ECO:0007669"/>
    <property type="project" value="TreeGrafter"/>
</dbReference>